<reference evidence="7" key="3">
    <citation type="submission" date="2018-07" db="EMBL/GenBank/DDBJ databases">
        <title>WGS assembly of Glycine max.</title>
        <authorList>
            <person name="Schmutz J."/>
            <person name="Cannon S."/>
            <person name="Schlueter J."/>
            <person name="Ma J."/>
            <person name="Mitros T."/>
            <person name="Nelson W."/>
            <person name="Hyten D."/>
            <person name="Song Q."/>
            <person name="Thelen J."/>
            <person name="Cheng J."/>
            <person name="Xu D."/>
            <person name="Hellsten U."/>
            <person name="May G."/>
            <person name="Yu Y."/>
            <person name="Sakurai T."/>
            <person name="Umezawa T."/>
            <person name="Bhattacharyya M."/>
            <person name="Sandhu D."/>
            <person name="Valliyodan B."/>
            <person name="Lindquist E."/>
            <person name="Peto M."/>
            <person name="Grant D."/>
            <person name="Shu S."/>
            <person name="Goodstein D."/>
            <person name="Barry K."/>
            <person name="Futrell-Griggs M."/>
            <person name="Abernathy B."/>
            <person name="Du J."/>
            <person name="Tian Z."/>
            <person name="Zhu L."/>
            <person name="Gill N."/>
            <person name="Joshi T."/>
            <person name="Libault M."/>
            <person name="Sethuraman A."/>
            <person name="Zhang X."/>
            <person name="Shinozaki K."/>
            <person name="Nguyen H."/>
            <person name="Wing R."/>
            <person name="Cregan P."/>
            <person name="Specht J."/>
            <person name="Grimwood J."/>
            <person name="Rokhsar D."/>
            <person name="Stacey G."/>
            <person name="Shoemaker R."/>
            <person name="Jackson S."/>
        </authorList>
    </citation>
    <scope>NUCLEOTIDE SEQUENCE</scope>
    <source>
        <tissue evidence="7">Callus</tissue>
    </source>
</reference>
<dbReference type="Pfam" id="PF25598">
    <property type="entry name" value="ARM_PUB"/>
    <property type="match status" value="1"/>
</dbReference>
<dbReference type="PROSITE" id="PS51698">
    <property type="entry name" value="U_BOX"/>
    <property type="match status" value="1"/>
</dbReference>
<comment type="pathway">
    <text evidence="2 5">Protein modification; protein ubiquitination.</text>
</comment>
<dbReference type="EC" id="2.3.2.27" evidence="5"/>
<dbReference type="PANTHER" id="PTHR22849">
    <property type="entry name" value="WDSAM1 PROTEIN"/>
    <property type="match status" value="1"/>
</dbReference>
<dbReference type="PANTHER" id="PTHR22849:SF20">
    <property type="entry name" value="U-BOX DOMAIN-CONTAINING PROTEIN 27-RELATED"/>
    <property type="match status" value="1"/>
</dbReference>
<organism evidence="8">
    <name type="scientific">Glycine max</name>
    <name type="common">Soybean</name>
    <name type="synonym">Glycine hispida</name>
    <dbReference type="NCBI Taxonomy" id="3847"/>
    <lineage>
        <taxon>Eukaryota</taxon>
        <taxon>Viridiplantae</taxon>
        <taxon>Streptophyta</taxon>
        <taxon>Embryophyta</taxon>
        <taxon>Tracheophyta</taxon>
        <taxon>Spermatophyta</taxon>
        <taxon>Magnoliopsida</taxon>
        <taxon>eudicotyledons</taxon>
        <taxon>Gunneridae</taxon>
        <taxon>Pentapetalae</taxon>
        <taxon>rosids</taxon>
        <taxon>fabids</taxon>
        <taxon>Fabales</taxon>
        <taxon>Fabaceae</taxon>
        <taxon>Papilionoideae</taxon>
        <taxon>50 kb inversion clade</taxon>
        <taxon>NPAAA clade</taxon>
        <taxon>indigoferoid/millettioid clade</taxon>
        <taxon>Phaseoleae</taxon>
        <taxon>Glycine</taxon>
        <taxon>Glycine subgen. Soja</taxon>
    </lineage>
</organism>
<dbReference type="Gene3D" id="1.25.10.10">
    <property type="entry name" value="Leucine-rich Repeat Variant"/>
    <property type="match status" value="1"/>
</dbReference>
<proteinExistence type="predicted"/>
<dbReference type="CDD" id="cd16664">
    <property type="entry name" value="RING-Ubox_PUB"/>
    <property type="match status" value="1"/>
</dbReference>
<dbReference type="PaxDb" id="3847-GLYMA09G03520.2"/>
<dbReference type="Gene3D" id="3.30.40.10">
    <property type="entry name" value="Zinc/RING finger domain, C3HC4 (zinc finger)"/>
    <property type="match status" value="1"/>
</dbReference>
<keyword evidence="9" id="KW-1185">Reference proteome</keyword>
<dbReference type="SUPFAM" id="SSF57850">
    <property type="entry name" value="RING/U-box"/>
    <property type="match status" value="1"/>
</dbReference>
<dbReference type="InterPro" id="IPR058678">
    <property type="entry name" value="ARM_PUB"/>
</dbReference>
<dbReference type="InterPro" id="IPR011989">
    <property type="entry name" value="ARM-like"/>
</dbReference>
<dbReference type="InterPro" id="IPR013083">
    <property type="entry name" value="Znf_RING/FYVE/PHD"/>
</dbReference>
<reference evidence="8" key="2">
    <citation type="submission" date="2018-02" db="UniProtKB">
        <authorList>
            <consortium name="EnsemblPlants"/>
        </authorList>
    </citation>
    <scope>IDENTIFICATION</scope>
    <source>
        <strain evidence="8">Williams 82</strain>
    </source>
</reference>
<dbReference type="InterPro" id="IPR003613">
    <property type="entry name" value="Ubox_domain"/>
</dbReference>
<evidence type="ECO:0000256" key="1">
    <source>
        <dbReference type="ARBA" id="ARBA00000900"/>
    </source>
</evidence>
<dbReference type="Gramene" id="KRH36899">
    <property type="protein sequence ID" value="KRH36899"/>
    <property type="gene ID" value="GLYMA_09G030600"/>
</dbReference>
<dbReference type="Pfam" id="PF04564">
    <property type="entry name" value="U-box"/>
    <property type="match status" value="1"/>
</dbReference>
<evidence type="ECO:0000313" key="9">
    <source>
        <dbReference type="Proteomes" id="UP000008827"/>
    </source>
</evidence>
<evidence type="ECO:0000256" key="3">
    <source>
        <dbReference type="ARBA" id="ARBA00022679"/>
    </source>
</evidence>
<dbReference type="EMBL" id="CM000842">
    <property type="protein sequence ID" value="KRH36899.1"/>
    <property type="molecule type" value="Genomic_DNA"/>
</dbReference>
<evidence type="ECO:0000313" key="8">
    <source>
        <dbReference type="EnsemblPlants" id="KRH36899"/>
    </source>
</evidence>
<dbReference type="SUPFAM" id="SSF48371">
    <property type="entry name" value="ARM repeat"/>
    <property type="match status" value="1"/>
</dbReference>
<dbReference type="SMR" id="K7LBJ3"/>
<reference evidence="7 8" key="1">
    <citation type="journal article" date="2010" name="Nature">
        <title>Genome sequence of the palaeopolyploid soybean.</title>
        <authorList>
            <person name="Schmutz J."/>
            <person name="Cannon S.B."/>
            <person name="Schlueter J."/>
            <person name="Ma J."/>
            <person name="Mitros T."/>
            <person name="Nelson W."/>
            <person name="Hyten D.L."/>
            <person name="Song Q."/>
            <person name="Thelen J.J."/>
            <person name="Cheng J."/>
            <person name="Xu D."/>
            <person name="Hellsten U."/>
            <person name="May G.D."/>
            <person name="Yu Y."/>
            <person name="Sakurai T."/>
            <person name="Umezawa T."/>
            <person name="Bhattacharyya M.K."/>
            <person name="Sandhu D."/>
            <person name="Valliyodan B."/>
            <person name="Lindquist E."/>
            <person name="Peto M."/>
            <person name="Grant D."/>
            <person name="Shu S."/>
            <person name="Goodstein D."/>
            <person name="Barry K."/>
            <person name="Futrell-Griggs M."/>
            <person name="Abernathy B."/>
            <person name="Du J."/>
            <person name="Tian Z."/>
            <person name="Zhu L."/>
            <person name="Gill N."/>
            <person name="Joshi T."/>
            <person name="Libault M."/>
            <person name="Sethuraman A."/>
            <person name="Zhang X.-C."/>
            <person name="Shinozaki K."/>
            <person name="Nguyen H.T."/>
            <person name="Wing R.A."/>
            <person name="Cregan P."/>
            <person name="Specht J."/>
            <person name="Grimwood J."/>
            <person name="Rokhsar D."/>
            <person name="Stacey G."/>
            <person name="Shoemaker R.C."/>
            <person name="Jackson S.A."/>
        </authorList>
    </citation>
    <scope>NUCLEOTIDE SEQUENCE [LARGE SCALE GENOMIC DNA]</scope>
    <source>
        <strain evidence="8">cv. Williams 82</strain>
        <tissue evidence="7">Callus</tissue>
    </source>
</reference>
<evidence type="ECO:0000256" key="5">
    <source>
        <dbReference type="RuleBase" id="RU369093"/>
    </source>
</evidence>
<comment type="function">
    <text evidence="5">Functions as an E3 ubiquitin ligase.</text>
</comment>
<keyword evidence="3 5" id="KW-0808">Transferase</keyword>
<dbReference type="Proteomes" id="UP000008827">
    <property type="component" value="Chromosome 9"/>
</dbReference>
<dbReference type="InParanoid" id="K7LBJ3"/>
<dbReference type="EnsemblPlants" id="KRH36899">
    <property type="protein sequence ID" value="KRH36899"/>
    <property type="gene ID" value="GLYMA_09G030600"/>
</dbReference>
<dbReference type="HOGENOM" id="CLU_006348_1_1_1"/>
<dbReference type="GO" id="GO:0061630">
    <property type="term" value="F:ubiquitin protein ligase activity"/>
    <property type="evidence" value="ECO:0007669"/>
    <property type="project" value="UniProtKB-UniRule"/>
</dbReference>
<gene>
    <name evidence="7" type="ORF">GLYMA_09G030600</name>
</gene>
<dbReference type="eggNOG" id="ENOG502QTKN">
    <property type="taxonomic scope" value="Eukaryota"/>
</dbReference>
<name>K7LBJ3_SOYBN</name>
<dbReference type="SMART" id="SM00504">
    <property type="entry name" value="Ubox"/>
    <property type="match status" value="1"/>
</dbReference>
<feature type="domain" description="U-box" evidence="6">
    <location>
        <begin position="11"/>
        <end position="85"/>
    </location>
</feature>
<evidence type="ECO:0000259" key="6">
    <source>
        <dbReference type="PROSITE" id="PS51698"/>
    </source>
</evidence>
<dbReference type="UniPathway" id="UPA00143"/>
<evidence type="ECO:0000313" key="7">
    <source>
        <dbReference type="EMBL" id="KRH36899.1"/>
    </source>
</evidence>
<comment type="catalytic activity">
    <reaction evidence="1 5">
        <text>S-ubiquitinyl-[E2 ubiquitin-conjugating enzyme]-L-cysteine + [acceptor protein]-L-lysine = [E2 ubiquitin-conjugating enzyme]-L-cysteine + N(6)-ubiquitinyl-[acceptor protein]-L-lysine.</text>
        <dbReference type="EC" id="2.3.2.27"/>
    </reaction>
</comment>
<accession>K7LBJ3</accession>
<dbReference type="InterPro" id="IPR045210">
    <property type="entry name" value="RING-Ubox_PUB"/>
</dbReference>
<keyword evidence="4 5" id="KW-0833">Ubl conjugation pathway</keyword>
<dbReference type="InterPro" id="IPR045185">
    <property type="entry name" value="PUB22/23/24-like"/>
</dbReference>
<evidence type="ECO:0000256" key="2">
    <source>
        <dbReference type="ARBA" id="ARBA00004906"/>
    </source>
</evidence>
<dbReference type="InterPro" id="IPR016024">
    <property type="entry name" value="ARM-type_fold"/>
</dbReference>
<protein>
    <recommendedName>
        <fullName evidence="5 6">U-box domain-containing protein</fullName>
        <ecNumber evidence="5">2.3.2.27</ecNumber>
    </recommendedName>
    <alternativeName>
        <fullName evidence="5">RING-type E3 ubiquitin transferase PUB</fullName>
    </alternativeName>
</protein>
<dbReference type="AlphaFoldDB" id="K7LBJ3"/>
<dbReference type="GO" id="GO:0016567">
    <property type="term" value="P:protein ubiquitination"/>
    <property type="evidence" value="ECO:0007669"/>
    <property type="project" value="UniProtKB-UniRule"/>
</dbReference>
<evidence type="ECO:0000256" key="4">
    <source>
        <dbReference type="ARBA" id="ARBA00022786"/>
    </source>
</evidence>
<sequence length="371" mass="41129">MVRDKQDLCISVPSFFKCPISLDIMKSPVNLCTELTYNRFNIQRWLDDGNNTCPATMQLLPTKHFIPNCTLQNLIQICSDSLRRQTAFEPLISCDQVISIVTNLKTNSDFLRFASLAKLLNFAKDSHQNKSFLAKIEGFVDQLVRFLDNVDGRVTAGTSVKFLERVVIVLGSPDSKIASARVLQFIVVDADTKISIAEKQGVVAELLKSASSEKDLALIEAALTSLMAISVPKRNKLKLVNLRAVKAMKRLMGVLEIVETALSTRKGRREICEDATECVAAVLSKVLKVSRGVTEHAVQEAVTQNNGLTKILLLMQSNCAPHVQQMCTDLLKIFRVNSKSCLSFFLSFFQPSCTVRLLNAKVINKNGTIFG</sequence>